<reference evidence="2 3" key="1">
    <citation type="submission" date="2013-04" db="EMBL/GenBank/DDBJ databases">
        <title>Hyphomonas hirschiana VP5 Genome Sequencing.</title>
        <authorList>
            <person name="Lai Q."/>
            <person name="Shao Z."/>
        </authorList>
    </citation>
    <scope>NUCLEOTIDE SEQUENCE [LARGE SCALE GENOMIC DNA]</scope>
    <source>
        <strain evidence="2 3">VP5</strain>
    </source>
</reference>
<name>A0A059FZ12_9PROT</name>
<dbReference type="PATRIC" id="fig|1280951.3.peg.598"/>
<keyword evidence="1" id="KW-0812">Transmembrane</keyword>
<comment type="caution">
    <text evidence="2">The sequence shown here is derived from an EMBL/GenBank/DDBJ whole genome shotgun (WGS) entry which is preliminary data.</text>
</comment>
<protein>
    <submittedName>
        <fullName evidence="2">Uncharacterized protein</fullName>
    </submittedName>
</protein>
<feature type="transmembrane region" description="Helical" evidence="1">
    <location>
        <begin position="49"/>
        <end position="66"/>
    </location>
</feature>
<evidence type="ECO:0000256" key="1">
    <source>
        <dbReference type="SAM" id="Phobius"/>
    </source>
</evidence>
<dbReference type="AlphaFoldDB" id="A0A059FZ12"/>
<keyword evidence="1" id="KW-0472">Membrane</keyword>
<keyword evidence="3" id="KW-1185">Reference proteome</keyword>
<gene>
    <name evidence="2" type="ORF">HHI_02962</name>
</gene>
<accession>A0A059FZ12</accession>
<keyword evidence="1" id="KW-1133">Transmembrane helix</keyword>
<feature type="transmembrane region" description="Helical" evidence="1">
    <location>
        <begin position="7"/>
        <end position="29"/>
    </location>
</feature>
<evidence type="ECO:0000313" key="3">
    <source>
        <dbReference type="Proteomes" id="UP000025061"/>
    </source>
</evidence>
<dbReference type="Proteomes" id="UP000025061">
    <property type="component" value="Unassembled WGS sequence"/>
</dbReference>
<proteinExistence type="predicted"/>
<dbReference type="EMBL" id="ARYI01000002">
    <property type="protein sequence ID" value="KCZ95697.1"/>
    <property type="molecule type" value="Genomic_DNA"/>
</dbReference>
<evidence type="ECO:0000313" key="2">
    <source>
        <dbReference type="EMBL" id="KCZ95697.1"/>
    </source>
</evidence>
<sequence length="71" mass="7848">MDAKPSLLFRLVGLFFTWKPLIFAFGILMPLVTQALIALDAPLPEHVPPLAIGFAVAALWGGFAQWKGRWI</sequence>
<organism evidence="2 3">
    <name type="scientific">Hyphomonas hirschiana VP5</name>
    <dbReference type="NCBI Taxonomy" id="1280951"/>
    <lineage>
        <taxon>Bacteria</taxon>
        <taxon>Pseudomonadati</taxon>
        <taxon>Pseudomonadota</taxon>
        <taxon>Alphaproteobacteria</taxon>
        <taxon>Hyphomonadales</taxon>
        <taxon>Hyphomonadaceae</taxon>
        <taxon>Hyphomonas</taxon>
    </lineage>
</organism>
<dbReference type="RefSeq" id="WP_011646368.1">
    <property type="nucleotide sequence ID" value="NZ_ARYI01000002.1"/>
</dbReference>